<dbReference type="EMBL" id="JAODUO010001154">
    <property type="protein sequence ID" value="KAK2170262.1"/>
    <property type="molecule type" value="Genomic_DNA"/>
</dbReference>
<keyword evidence="3" id="KW-1185">Reference proteome</keyword>
<feature type="region of interest" description="Disordered" evidence="1">
    <location>
        <begin position="157"/>
        <end position="182"/>
    </location>
</feature>
<dbReference type="Proteomes" id="UP001209878">
    <property type="component" value="Unassembled WGS sequence"/>
</dbReference>
<comment type="caution">
    <text evidence="2">The sequence shown here is derived from an EMBL/GenBank/DDBJ whole genome shotgun (WGS) entry which is preliminary data.</text>
</comment>
<name>A0AAD9KFC9_RIDPI</name>
<evidence type="ECO:0000256" key="1">
    <source>
        <dbReference type="SAM" id="MobiDB-lite"/>
    </source>
</evidence>
<protein>
    <submittedName>
        <fullName evidence="2">Uncharacterized protein</fullName>
    </submittedName>
</protein>
<accession>A0AAD9KFC9</accession>
<feature type="region of interest" description="Disordered" evidence="1">
    <location>
        <begin position="1"/>
        <end position="39"/>
    </location>
</feature>
<feature type="compositionally biased region" description="Basic and acidic residues" evidence="1">
    <location>
        <begin position="170"/>
        <end position="182"/>
    </location>
</feature>
<organism evidence="2 3">
    <name type="scientific">Ridgeia piscesae</name>
    <name type="common">Tubeworm</name>
    <dbReference type="NCBI Taxonomy" id="27915"/>
    <lineage>
        <taxon>Eukaryota</taxon>
        <taxon>Metazoa</taxon>
        <taxon>Spiralia</taxon>
        <taxon>Lophotrochozoa</taxon>
        <taxon>Annelida</taxon>
        <taxon>Polychaeta</taxon>
        <taxon>Sedentaria</taxon>
        <taxon>Canalipalpata</taxon>
        <taxon>Sabellida</taxon>
        <taxon>Siboglinidae</taxon>
        <taxon>Ridgeia</taxon>
    </lineage>
</organism>
<reference evidence="2" key="1">
    <citation type="journal article" date="2023" name="Mol. Biol. Evol.">
        <title>Third-Generation Sequencing Reveals the Adaptive Role of the Epigenome in Three Deep-Sea Polychaetes.</title>
        <authorList>
            <person name="Perez M."/>
            <person name="Aroh O."/>
            <person name="Sun Y."/>
            <person name="Lan Y."/>
            <person name="Juniper S.K."/>
            <person name="Young C.R."/>
            <person name="Angers B."/>
            <person name="Qian P.Y."/>
        </authorList>
    </citation>
    <scope>NUCLEOTIDE SEQUENCE</scope>
    <source>
        <strain evidence="2">R07B-5</strain>
    </source>
</reference>
<evidence type="ECO:0000313" key="3">
    <source>
        <dbReference type="Proteomes" id="UP001209878"/>
    </source>
</evidence>
<proteinExistence type="predicted"/>
<dbReference type="AlphaFoldDB" id="A0AAD9KFC9"/>
<sequence>MDKELLPSIDNGHGEADGIKTKPKSKKGNGAKEGSTHLPKFPAVNIKTSDLTTRTLYYSDVPTLREALRKKYSSNADTKIEKDYTRTKQDFHRMDLDKMDEYHPISRPHMRATYFAYLQAHLPSILTLVCYRILVDVNNPGSRKAVYDCVKQISQKEVDKQKKGTQKQNSDFKEKPAEPVAA</sequence>
<evidence type="ECO:0000313" key="2">
    <source>
        <dbReference type="EMBL" id="KAK2170262.1"/>
    </source>
</evidence>
<gene>
    <name evidence="2" type="ORF">NP493_1155g00126</name>
</gene>